<feature type="transmembrane region" description="Helical" evidence="2">
    <location>
        <begin position="165"/>
        <end position="188"/>
    </location>
</feature>
<sequence>MPILNPNTPLAFLTPEQAYQTSVSTYVLVASLGILLWDVLDNVSDDFFIVFRSPFTLSTAAFIGSRLGSLGYVIGADIFNTAPTGDCVRFETIDDVFYPISLACSALLFFFRLRAIYNRNRIVVICFFILWCGLLTCTIFIPVGILGGTIGPTKYCVDADVPTSAYAAIIAPLVHDTLVFIAISWRLVQNARIEGDIKQNLQIAMFGKYLPAFSRALLLDGQRYYLITLVSNLVTVIMVFDTSVPIPLRSMCATPNLVLTNIMACRVYRKTKVGLFKDVEASSSGLSEKNRKPNIPIAVYTATTRVTADPHYQADIELPNLSTSHSRGNKSHTNDGSDLQAYEGSLSASTTTTHERKNNFSGSFLDIERGVE</sequence>
<feature type="region of interest" description="Disordered" evidence="1">
    <location>
        <begin position="318"/>
        <end position="340"/>
    </location>
</feature>
<evidence type="ECO:0000313" key="3">
    <source>
        <dbReference type="EMBL" id="KJA13665.1"/>
    </source>
</evidence>
<feature type="transmembrane region" description="Helical" evidence="2">
    <location>
        <begin position="96"/>
        <end position="115"/>
    </location>
</feature>
<keyword evidence="2" id="KW-1133">Transmembrane helix</keyword>
<feature type="transmembrane region" description="Helical" evidence="2">
    <location>
        <begin position="122"/>
        <end position="145"/>
    </location>
</feature>
<protein>
    <recommendedName>
        <fullName evidence="5">Glucose receptor Git3 N-terminal domain-containing protein</fullName>
    </recommendedName>
</protein>
<evidence type="ECO:0000256" key="1">
    <source>
        <dbReference type="SAM" id="MobiDB-lite"/>
    </source>
</evidence>
<proteinExistence type="predicted"/>
<evidence type="ECO:0000256" key="2">
    <source>
        <dbReference type="SAM" id="Phobius"/>
    </source>
</evidence>
<accession>A0A0D2NZ26</accession>
<feature type="transmembrane region" description="Helical" evidence="2">
    <location>
        <begin position="23"/>
        <end position="43"/>
    </location>
</feature>
<feature type="transmembrane region" description="Helical" evidence="2">
    <location>
        <begin position="224"/>
        <end position="240"/>
    </location>
</feature>
<reference evidence="4" key="1">
    <citation type="submission" date="2014-04" db="EMBL/GenBank/DDBJ databases">
        <title>Evolutionary Origins and Diversification of the Mycorrhizal Mutualists.</title>
        <authorList>
            <consortium name="DOE Joint Genome Institute"/>
            <consortium name="Mycorrhizal Genomics Consortium"/>
            <person name="Kohler A."/>
            <person name="Kuo A."/>
            <person name="Nagy L.G."/>
            <person name="Floudas D."/>
            <person name="Copeland A."/>
            <person name="Barry K.W."/>
            <person name="Cichocki N."/>
            <person name="Veneault-Fourrey C."/>
            <person name="LaButti K."/>
            <person name="Lindquist E.A."/>
            <person name="Lipzen A."/>
            <person name="Lundell T."/>
            <person name="Morin E."/>
            <person name="Murat C."/>
            <person name="Riley R."/>
            <person name="Ohm R."/>
            <person name="Sun H."/>
            <person name="Tunlid A."/>
            <person name="Henrissat B."/>
            <person name="Grigoriev I.V."/>
            <person name="Hibbett D.S."/>
            <person name="Martin F."/>
        </authorList>
    </citation>
    <scope>NUCLEOTIDE SEQUENCE [LARGE SCALE GENOMIC DNA]</scope>
    <source>
        <strain evidence="4">FD-334 SS-4</strain>
    </source>
</reference>
<dbReference type="AlphaFoldDB" id="A0A0D2NZ26"/>
<name>A0A0D2NZ26_HYPSF</name>
<dbReference type="EMBL" id="KN817723">
    <property type="protein sequence ID" value="KJA13665.1"/>
    <property type="molecule type" value="Genomic_DNA"/>
</dbReference>
<evidence type="ECO:0008006" key="5">
    <source>
        <dbReference type="Google" id="ProtNLM"/>
    </source>
</evidence>
<keyword evidence="2" id="KW-0472">Membrane</keyword>
<keyword evidence="4" id="KW-1185">Reference proteome</keyword>
<feature type="transmembrane region" description="Helical" evidence="2">
    <location>
        <begin position="55"/>
        <end position="76"/>
    </location>
</feature>
<dbReference type="OrthoDB" id="3038990at2759"/>
<organism evidence="3 4">
    <name type="scientific">Hypholoma sublateritium (strain FD-334 SS-4)</name>
    <dbReference type="NCBI Taxonomy" id="945553"/>
    <lineage>
        <taxon>Eukaryota</taxon>
        <taxon>Fungi</taxon>
        <taxon>Dikarya</taxon>
        <taxon>Basidiomycota</taxon>
        <taxon>Agaricomycotina</taxon>
        <taxon>Agaricomycetes</taxon>
        <taxon>Agaricomycetidae</taxon>
        <taxon>Agaricales</taxon>
        <taxon>Agaricineae</taxon>
        <taxon>Strophariaceae</taxon>
        <taxon>Hypholoma</taxon>
    </lineage>
</organism>
<dbReference type="Proteomes" id="UP000054270">
    <property type="component" value="Unassembled WGS sequence"/>
</dbReference>
<dbReference type="OMA" id="RPWASIS"/>
<evidence type="ECO:0000313" key="4">
    <source>
        <dbReference type="Proteomes" id="UP000054270"/>
    </source>
</evidence>
<keyword evidence="2" id="KW-0812">Transmembrane</keyword>
<gene>
    <name evidence="3" type="ORF">HYPSUDRAFT_151336</name>
</gene>